<evidence type="ECO:0000256" key="6">
    <source>
        <dbReference type="ARBA" id="ARBA00069051"/>
    </source>
</evidence>
<keyword evidence="4" id="KW-0496">Mitochondrion</keyword>
<evidence type="ECO:0000256" key="4">
    <source>
        <dbReference type="ARBA" id="ARBA00023128"/>
    </source>
</evidence>
<comment type="subcellular location">
    <subcellularLocation>
        <location evidence="1">Mitochondrion</location>
    </subcellularLocation>
</comment>
<dbReference type="FunFam" id="3.30.420.80:FF:000005">
    <property type="entry name" value="39S ribosomal protein L18, mitochondrial"/>
    <property type="match status" value="1"/>
</dbReference>
<dbReference type="PANTHER" id="PTHR12899">
    <property type="entry name" value="39S RIBOSOMAL PROTEIN L18, MITOCHONDRIAL"/>
    <property type="match status" value="1"/>
</dbReference>
<dbReference type="PANTHER" id="PTHR12899:SF3">
    <property type="entry name" value="LARGE RIBOSOMAL SUBUNIT PROTEIN UL18M"/>
    <property type="match status" value="1"/>
</dbReference>
<comment type="caution">
    <text evidence="8">The sequence shown here is derived from an EMBL/GenBank/DDBJ whole genome shotgun (WGS) entry which is preliminary data.</text>
</comment>
<evidence type="ECO:0000313" key="8">
    <source>
        <dbReference type="EMBL" id="RTG86908.1"/>
    </source>
</evidence>
<dbReference type="Proteomes" id="UP000290809">
    <property type="component" value="Unassembled WGS sequence"/>
</dbReference>
<dbReference type="EMBL" id="QMKO01001743">
    <property type="protein sequence ID" value="RTG86908.1"/>
    <property type="molecule type" value="Genomic_DNA"/>
</dbReference>
<dbReference type="Gene3D" id="3.30.420.80">
    <property type="entry name" value="Ribosomal protein S11"/>
    <property type="match status" value="1"/>
</dbReference>
<evidence type="ECO:0000256" key="7">
    <source>
        <dbReference type="ARBA" id="ARBA00082661"/>
    </source>
</evidence>
<proteinExistence type="inferred from homology"/>
<dbReference type="SUPFAM" id="SSF53137">
    <property type="entry name" value="Translational machinery components"/>
    <property type="match status" value="1"/>
</dbReference>
<dbReference type="GO" id="GO:1990904">
    <property type="term" value="C:ribonucleoprotein complex"/>
    <property type="evidence" value="ECO:0007669"/>
    <property type="project" value="UniProtKB-KW"/>
</dbReference>
<keyword evidence="3 8" id="KW-0689">Ribosomal protein</keyword>
<reference evidence="8 9" key="1">
    <citation type="journal article" date="2019" name="PLoS Pathog.">
        <title>Genome sequence of the bovine parasite Schistosoma bovis Tanzania.</title>
        <authorList>
            <person name="Oey H."/>
            <person name="Zakrzewski M."/>
            <person name="Gobert G."/>
            <person name="Gravermann K."/>
            <person name="Stoye J."/>
            <person name="Jones M."/>
            <person name="Mcmanus D."/>
            <person name="Krause L."/>
        </authorList>
    </citation>
    <scope>NUCLEOTIDE SEQUENCE [LARGE SCALE GENOMIC DNA]</scope>
    <source>
        <strain evidence="8 9">TAN1997</strain>
    </source>
</reference>
<dbReference type="STRING" id="6184.A0A430QGU0"/>
<protein>
    <recommendedName>
        <fullName evidence="6">Large ribosomal subunit protein uL18m</fullName>
    </recommendedName>
    <alternativeName>
        <fullName evidence="7">39S ribosomal protein L18, mitochondrial</fullName>
    </alternativeName>
</protein>
<dbReference type="GO" id="GO:0008097">
    <property type="term" value="F:5S rRNA binding"/>
    <property type="evidence" value="ECO:0007669"/>
    <property type="project" value="TreeGrafter"/>
</dbReference>
<dbReference type="GO" id="GO:0005743">
    <property type="term" value="C:mitochondrial inner membrane"/>
    <property type="evidence" value="ECO:0007669"/>
    <property type="project" value="UniProtKB-ARBA"/>
</dbReference>
<dbReference type="GO" id="GO:0003735">
    <property type="term" value="F:structural constituent of ribosome"/>
    <property type="evidence" value="ECO:0007669"/>
    <property type="project" value="InterPro"/>
</dbReference>
<evidence type="ECO:0000256" key="5">
    <source>
        <dbReference type="ARBA" id="ARBA00023274"/>
    </source>
</evidence>
<dbReference type="GO" id="GO:0006412">
    <property type="term" value="P:translation"/>
    <property type="evidence" value="ECO:0007669"/>
    <property type="project" value="InterPro"/>
</dbReference>
<dbReference type="InterPro" id="IPR005484">
    <property type="entry name" value="Ribosomal_uL18_bac/plant/anim"/>
</dbReference>
<sequence>MFLRFLKVFIIWKGQIMLNNLLNSCAFSNVPKRFSLKTMSTLVYRNKNPRLENFYGRHSYRNLELLGLAPKTKGWEFQAPRKDFWNKVVLNREPHNTTGLVVHASSKVLISASTKEVSIRKHLYSCIDVSAAENVGRVLALRCHQCGFTELFSETSEIYKENESTRAFYESLLNGGIQLKETPPIEELDAIGIDYDSMSDEEKRAMYPSLIETLRTTPDWDNIPYPYSLRPRAGSYKLKSRYQILSKIRQGMVWDPYYLRMVHPQNKAYWQHDYEELQKKKLESLGDLNESEEPVKTIVPSKWQLM</sequence>
<accession>A0A430QGU0</accession>
<evidence type="ECO:0000256" key="2">
    <source>
        <dbReference type="ARBA" id="ARBA00007116"/>
    </source>
</evidence>
<dbReference type="InterPro" id="IPR036967">
    <property type="entry name" value="Ribosomal_uS11_sf"/>
</dbReference>
<keyword evidence="5" id="KW-0687">Ribonucleoprotein</keyword>
<comment type="similarity">
    <text evidence="2">Belongs to the universal ribosomal protein uL18 family.</text>
</comment>
<organism evidence="8 9">
    <name type="scientific">Schistosoma bovis</name>
    <name type="common">Blood fluke</name>
    <dbReference type="NCBI Taxonomy" id="6184"/>
    <lineage>
        <taxon>Eukaryota</taxon>
        <taxon>Metazoa</taxon>
        <taxon>Spiralia</taxon>
        <taxon>Lophotrochozoa</taxon>
        <taxon>Platyhelminthes</taxon>
        <taxon>Trematoda</taxon>
        <taxon>Digenea</taxon>
        <taxon>Strigeidida</taxon>
        <taxon>Schistosomatoidea</taxon>
        <taxon>Schistosomatidae</taxon>
        <taxon>Schistosoma</taxon>
    </lineage>
</organism>
<dbReference type="InterPro" id="IPR057268">
    <property type="entry name" value="Ribosomal_L18"/>
</dbReference>
<gene>
    <name evidence="8" type="ORF">DC041_0001302</name>
</gene>
<evidence type="ECO:0000256" key="3">
    <source>
        <dbReference type="ARBA" id="ARBA00022980"/>
    </source>
</evidence>
<keyword evidence="9" id="KW-1185">Reference proteome</keyword>
<dbReference type="GO" id="GO:0005840">
    <property type="term" value="C:ribosome"/>
    <property type="evidence" value="ECO:0007669"/>
    <property type="project" value="UniProtKB-KW"/>
</dbReference>
<name>A0A430QGU0_SCHBO</name>
<evidence type="ECO:0000256" key="1">
    <source>
        <dbReference type="ARBA" id="ARBA00004173"/>
    </source>
</evidence>
<evidence type="ECO:0000313" key="9">
    <source>
        <dbReference type="Proteomes" id="UP000290809"/>
    </source>
</evidence>
<dbReference type="CDD" id="cd00432">
    <property type="entry name" value="Ribosomal_L18_L5e"/>
    <property type="match status" value="1"/>
</dbReference>
<dbReference type="AlphaFoldDB" id="A0A430QGU0"/>